<name>A0A5C3MEI3_9AGAR</name>
<dbReference type="GO" id="GO:0005829">
    <property type="term" value="C:cytosol"/>
    <property type="evidence" value="ECO:0007669"/>
    <property type="project" value="TreeGrafter"/>
</dbReference>
<dbReference type="STRING" id="68775.A0A5C3MEI3"/>
<proteinExistence type="inferred from homology"/>
<dbReference type="PANTHER" id="PTHR32226">
    <property type="entry name" value="TELO2-INTERACTING PROTEIN 2"/>
    <property type="match status" value="1"/>
</dbReference>
<comment type="similarity">
    <text evidence="1">Belongs to the TTI2 family.</text>
</comment>
<dbReference type="Pfam" id="PF10521">
    <property type="entry name" value="Tti2"/>
    <property type="match status" value="1"/>
</dbReference>
<dbReference type="Proteomes" id="UP000308652">
    <property type="component" value="Unassembled WGS sequence"/>
</dbReference>
<dbReference type="OrthoDB" id="6417021at2759"/>
<accession>A0A5C3MEI3</accession>
<dbReference type="GO" id="GO:0005634">
    <property type="term" value="C:nucleus"/>
    <property type="evidence" value="ECO:0007669"/>
    <property type="project" value="TreeGrafter"/>
</dbReference>
<dbReference type="InterPro" id="IPR011989">
    <property type="entry name" value="ARM-like"/>
</dbReference>
<evidence type="ECO:0000313" key="3">
    <source>
        <dbReference type="Proteomes" id="UP000308652"/>
    </source>
</evidence>
<organism evidence="2 3">
    <name type="scientific">Crucibulum laeve</name>
    <dbReference type="NCBI Taxonomy" id="68775"/>
    <lineage>
        <taxon>Eukaryota</taxon>
        <taxon>Fungi</taxon>
        <taxon>Dikarya</taxon>
        <taxon>Basidiomycota</taxon>
        <taxon>Agaricomycotina</taxon>
        <taxon>Agaricomycetes</taxon>
        <taxon>Agaricomycetidae</taxon>
        <taxon>Agaricales</taxon>
        <taxon>Agaricineae</taxon>
        <taxon>Nidulariaceae</taxon>
        <taxon>Crucibulum</taxon>
    </lineage>
</organism>
<protein>
    <recommendedName>
        <fullName evidence="4">Armadillo-type protein</fullName>
    </recommendedName>
</protein>
<evidence type="ECO:0008006" key="4">
    <source>
        <dbReference type="Google" id="ProtNLM"/>
    </source>
</evidence>
<dbReference type="GO" id="GO:0110078">
    <property type="term" value="C:TTT Hsp90 cochaperone complex"/>
    <property type="evidence" value="ECO:0007669"/>
    <property type="project" value="InterPro"/>
</dbReference>
<evidence type="ECO:0000313" key="2">
    <source>
        <dbReference type="EMBL" id="TFK43043.1"/>
    </source>
</evidence>
<evidence type="ECO:0000256" key="1">
    <source>
        <dbReference type="ARBA" id="ARBA00034736"/>
    </source>
</evidence>
<keyword evidence="3" id="KW-1185">Reference proteome</keyword>
<dbReference type="EMBL" id="ML213591">
    <property type="protein sequence ID" value="TFK43043.1"/>
    <property type="molecule type" value="Genomic_DNA"/>
</dbReference>
<dbReference type="AlphaFoldDB" id="A0A5C3MEI3"/>
<dbReference type="SUPFAM" id="SSF48371">
    <property type="entry name" value="ARM repeat"/>
    <property type="match status" value="1"/>
</dbReference>
<gene>
    <name evidence="2" type="ORF">BDQ12DRAFT_162717</name>
</gene>
<dbReference type="InterPro" id="IPR018870">
    <property type="entry name" value="Tti2"/>
</dbReference>
<dbReference type="InterPro" id="IPR016024">
    <property type="entry name" value="ARM-type_fold"/>
</dbReference>
<dbReference type="Gene3D" id="1.25.10.10">
    <property type="entry name" value="Leucine-rich Repeat Variant"/>
    <property type="match status" value="1"/>
</dbReference>
<sequence>MVTSTELSLNTLLKFLQIPAEYARYEQIVETEPLAALDEWKCRTKNALGELAALLKQRQADEEKGLVFSIQEQADLICAVVPFAEGDGEWRSEEMAVVARGILETMLFLPPSVPLLRHILTNNIKPIFRSNPHPSLNLETGRKLARPAGGPMASQDYYDSQTWKQHPGVGVVVQWCANCIEPEVYEELWHLIIPPTMALLDDYEVKYKIQGIQVVSTMLERVPASLLKRTGIDGLIHISLKTCLSHLQNEETPRLLRSAISTSLTLTQRTTDLGTSEHFNQLCALLGEGIISGIWTYADDKPAAVLATYDALPPVLEALGVGCSRYLNVLVPQLVHPLLPKPLVPFGPELQIAALRALNVIIEQCAPRIQGWKTVILDAVGRCWVTMYDSERDKAAKGLENLDRDHGEYSFFYATPMP</sequence>
<reference evidence="2 3" key="1">
    <citation type="journal article" date="2019" name="Nat. Ecol. Evol.">
        <title>Megaphylogeny resolves global patterns of mushroom evolution.</title>
        <authorList>
            <person name="Varga T."/>
            <person name="Krizsan K."/>
            <person name="Foldi C."/>
            <person name="Dima B."/>
            <person name="Sanchez-Garcia M."/>
            <person name="Sanchez-Ramirez S."/>
            <person name="Szollosi G.J."/>
            <person name="Szarkandi J.G."/>
            <person name="Papp V."/>
            <person name="Albert L."/>
            <person name="Andreopoulos W."/>
            <person name="Angelini C."/>
            <person name="Antonin V."/>
            <person name="Barry K.W."/>
            <person name="Bougher N.L."/>
            <person name="Buchanan P."/>
            <person name="Buyck B."/>
            <person name="Bense V."/>
            <person name="Catcheside P."/>
            <person name="Chovatia M."/>
            <person name="Cooper J."/>
            <person name="Damon W."/>
            <person name="Desjardin D."/>
            <person name="Finy P."/>
            <person name="Geml J."/>
            <person name="Haridas S."/>
            <person name="Hughes K."/>
            <person name="Justo A."/>
            <person name="Karasinski D."/>
            <person name="Kautmanova I."/>
            <person name="Kiss B."/>
            <person name="Kocsube S."/>
            <person name="Kotiranta H."/>
            <person name="LaButti K.M."/>
            <person name="Lechner B.E."/>
            <person name="Liimatainen K."/>
            <person name="Lipzen A."/>
            <person name="Lukacs Z."/>
            <person name="Mihaltcheva S."/>
            <person name="Morgado L.N."/>
            <person name="Niskanen T."/>
            <person name="Noordeloos M.E."/>
            <person name="Ohm R.A."/>
            <person name="Ortiz-Santana B."/>
            <person name="Ovrebo C."/>
            <person name="Racz N."/>
            <person name="Riley R."/>
            <person name="Savchenko A."/>
            <person name="Shiryaev A."/>
            <person name="Soop K."/>
            <person name="Spirin V."/>
            <person name="Szebenyi C."/>
            <person name="Tomsovsky M."/>
            <person name="Tulloss R.E."/>
            <person name="Uehling J."/>
            <person name="Grigoriev I.V."/>
            <person name="Vagvolgyi C."/>
            <person name="Papp T."/>
            <person name="Martin F.M."/>
            <person name="Miettinen O."/>
            <person name="Hibbett D.S."/>
            <person name="Nagy L.G."/>
        </authorList>
    </citation>
    <scope>NUCLEOTIDE SEQUENCE [LARGE SCALE GENOMIC DNA]</scope>
    <source>
        <strain evidence="2 3">CBS 166.37</strain>
    </source>
</reference>
<dbReference type="PANTHER" id="PTHR32226:SF2">
    <property type="entry name" value="TELO2-INTERACTING PROTEIN 2"/>
    <property type="match status" value="1"/>
</dbReference>